<sequence length="297" mass="32543">MRKLYSALLLLSIIWGTSFLFIKILLVDLEPSAIVFGRCLFGFITLAFFSLVKQNNIPYKELPYLKLVIVGFLNNALPWLLISTGQTKITSSLASIINATTPIWTLIIGSIFFGSVLRRNQWIGIAIGFIGIFIISNLKSGDILSGHFTGVLFMLGAAICYGTGTHLTKKYLGNVSTLHISLFTLLAATVLSFIMMMVSAPESVYAFTESNIIFSLIGLGSLGSGIAYLLYYYLVKEGSPEFASLVTYLVPASAIMWGAFLLGEEIHFTMIIGLLIIFIGVYVTSIKEKKKEKKAAA</sequence>
<dbReference type="RefSeq" id="WP_213100531.1">
    <property type="nucleotide sequence ID" value="NZ_JAGYPM010000001.1"/>
</dbReference>
<feature type="transmembrane region" description="Helical" evidence="6">
    <location>
        <begin position="266"/>
        <end position="284"/>
    </location>
</feature>
<evidence type="ECO:0000256" key="1">
    <source>
        <dbReference type="ARBA" id="ARBA00004127"/>
    </source>
</evidence>
<name>A0ABS5NMN2_9BACI</name>
<feature type="transmembrane region" description="Helical" evidence="6">
    <location>
        <begin position="212"/>
        <end position="235"/>
    </location>
</feature>
<comment type="similarity">
    <text evidence="2">Belongs to the EamA transporter family.</text>
</comment>
<feature type="transmembrane region" description="Helical" evidence="6">
    <location>
        <begin position="94"/>
        <end position="114"/>
    </location>
</feature>
<dbReference type="SUPFAM" id="SSF103481">
    <property type="entry name" value="Multidrug resistance efflux transporter EmrE"/>
    <property type="match status" value="2"/>
</dbReference>
<reference evidence="8 9" key="1">
    <citation type="submission" date="2021-05" db="EMBL/GenBank/DDBJ databases">
        <title>Novel Bacillus species.</title>
        <authorList>
            <person name="Liu G."/>
        </authorList>
    </citation>
    <scope>NUCLEOTIDE SEQUENCE [LARGE SCALE GENOMIC DNA]</scope>
    <source>
        <strain evidence="8 9">FJAT-49705</strain>
    </source>
</reference>
<evidence type="ECO:0000256" key="6">
    <source>
        <dbReference type="SAM" id="Phobius"/>
    </source>
</evidence>
<evidence type="ECO:0000256" key="3">
    <source>
        <dbReference type="ARBA" id="ARBA00022692"/>
    </source>
</evidence>
<dbReference type="InterPro" id="IPR037185">
    <property type="entry name" value="EmrE-like"/>
</dbReference>
<dbReference type="InterPro" id="IPR050638">
    <property type="entry name" value="AA-Vitamin_Transporters"/>
</dbReference>
<evidence type="ECO:0000256" key="2">
    <source>
        <dbReference type="ARBA" id="ARBA00007362"/>
    </source>
</evidence>
<comment type="subcellular location">
    <subcellularLocation>
        <location evidence="1">Endomembrane system</location>
        <topology evidence="1">Multi-pass membrane protein</topology>
    </subcellularLocation>
</comment>
<feature type="transmembrane region" description="Helical" evidence="6">
    <location>
        <begin position="176"/>
        <end position="200"/>
    </location>
</feature>
<dbReference type="PANTHER" id="PTHR32322">
    <property type="entry name" value="INNER MEMBRANE TRANSPORTER"/>
    <property type="match status" value="1"/>
</dbReference>
<feature type="domain" description="EamA" evidence="7">
    <location>
        <begin position="6"/>
        <end position="136"/>
    </location>
</feature>
<gene>
    <name evidence="8" type="ORF">KHA94_02320</name>
</gene>
<feature type="transmembrane region" description="Helical" evidence="6">
    <location>
        <begin position="64"/>
        <end position="82"/>
    </location>
</feature>
<evidence type="ECO:0000256" key="5">
    <source>
        <dbReference type="ARBA" id="ARBA00023136"/>
    </source>
</evidence>
<comment type="caution">
    <text evidence="8">The sequence shown here is derived from an EMBL/GenBank/DDBJ whole genome shotgun (WGS) entry which is preliminary data.</text>
</comment>
<feature type="domain" description="EamA" evidence="7">
    <location>
        <begin position="149"/>
        <end position="285"/>
    </location>
</feature>
<evidence type="ECO:0000256" key="4">
    <source>
        <dbReference type="ARBA" id="ARBA00022989"/>
    </source>
</evidence>
<dbReference type="InterPro" id="IPR000620">
    <property type="entry name" value="EamA_dom"/>
</dbReference>
<keyword evidence="9" id="KW-1185">Reference proteome</keyword>
<feature type="transmembrane region" description="Helical" evidence="6">
    <location>
        <begin position="33"/>
        <end position="52"/>
    </location>
</feature>
<evidence type="ECO:0000313" key="9">
    <source>
        <dbReference type="Proteomes" id="UP000681027"/>
    </source>
</evidence>
<evidence type="ECO:0000259" key="7">
    <source>
        <dbReference type="Pfam" id="PF00892"/>
    </source>
</evidence>
<keyword evidence="4 6" id="KW-1133">Transmembrane helix</keyword>
<feature type="transmembrane region" description="Helical" evidence="6">
    <location>
        <begin position="144"/>
        <end position="164"/>
    </location>
</feature>
<dbReference type="Pfam" id="PF00892">
    <property type="entry name" value="EamA"/>
    <property type="match status" value="2"/>
</dbReference>
<dbReference type="PANTHER" id="PTHR32322:SF9">
    <property type="entry name" value="AMINO-ACID METABOLITE EFFLUX PUMP-RELATED"/>
    <property type="match status" value="1"/>
</dbReference>
<protein>
    <submittedName>
        <fullName evidence="8">DMT family transporter</fullName>
    </submittedName>
</protein>
<organism evidence="8 9">
    <name type="scientific">Cytobacillus citreus</name>
    <dbReference type="NCBI Taxonomy" id="2833586"/>
    <lineage>
        <taxon>Bacteria</taxon>
        <taxon>Bacillati</taxon>
        <taxon>Bacillota</taxon>
        <taxon>Bacilli</taxon>
        <taxon>Bacillales</taxon>
        <taxon>Bacillaceae</taxon>
        <taxon>Cytobacillus</taxon>
    </lineage>
</organism>
<feature type="transmembrane region" description="Helical" evidence="6">
    <location>
        <begin position="242"/>
        <end position="260"/>
    </location>
</feature>
<feature type="transmembrane region" description="Helical" evidence="6">
    <location>
        <begin position="121"/>
        <end position="138"/>
    </location>
</feature>
<keyword evidence="3 6" id="KW-0812">Transmembrane</keyword>
<dbReference type="Proteomes" id="UP000681027">
    <property type="component" value="Unassembled WGS sequence"/>
</dbReference>
<evidence type="ECO:0000313" key="8">
    <source>
        <dbReference type="EMBL" id="MBS4189050.1"/>
    </source>
</evidence>
<accession>A0ABS5NMN2</accession>
<keyword evidence="5 6" id="KW-0472">Membrane</keyword>
<proteinExistence type="inferred from homology"/>
<dbReference type="EMBL" id="JAGYPM010000001">
    <property type="protein sequence ID" value="MBS4189050.1"/>
    <property type="molecule type" value="Genomic_DNA"/>
</dbReference>
<feature type="transmembrane region" description="Helical" evidence="6">
    <location>
        <begin position="7"/>
        <end position="27"/>
    </location>
</feature>